<feature type="transmembrane region" description="Helical" evidence="6">
    <location>
        <begin position="118"/>
        <end position="138"/>
    </location>
</feature>
<protein>
    <submittedName>
        <fullName evidence="8">Tellurite resistance protein TerC</fullName>
    </submittedName>
    <submittedName>
        <fullName evidence="7">TerC family protein</fullName>
    </submittedName>
</protein>
<sequence length="346" mass="38692">MISHIATTVATEAPDMVVHPWEWIVLSVLVCGLLAFDLMGHIRKPHEPTMKESAKWFAFYVSVAILFGFYVWLQHGGGFAMEYFSAYALEESLSMDNIFVFIIIMASFAVPRVLQQKVLFWGIIIALVLRLVFILLGAAIVSRFAWVFFLFGAFLIYTAIGQARQGIAGDENEEYKENVLVRITRKIFPVTNEYHGDHAIVRINGKRHLTPYLLCIVAIGAADFMFALDSIPASFGVTQEPYIIFAANAFALMGLRQLFFLIDGLLERLVYLHYGLAAILGFIGLKLFLEAFHTYGMLEFIPAPSPAGSLILILVILLITVVASVVRSRKLARQQAAEEEDEATES</sequence>
<feature type="transmembrane region" description="Helical" evidence="6">
    <location>
        <begin position="269"/>
        <end position="289"/>
    </location>
</feature>
<organism evidence="8 9">
    <name type="scientific">Actinobaculum suis</name>
    <dbReference type="NCBI Taxonomy" id="1657"/>
    <lineage>
        <taxon>Bacteria</taxon>
        <taxon>Bacillati</taxon>
        <taxon>Actinomycetota</taxon>
        <taxon>Actinomycetes</taxon>
        <taxon>Actinomycetales</taxon>
        <taxon>Actinomycetaceae</taxon>
        <taxon>Actinobaculum</taxon>
    </lineage>
</organism>
<evidence type="ECO:0000256" key="2">
    <source>
        <dbReference type="ARBA" id="ARBA00007511"/>
    </source>
</evidence>
<evidence type="ECO:0000256" key="5">
    <source>
        <dbReference type="ARBA" id="ARBA00023136"/>
    </source>
</evidence>
<keyword evidence="3 6" id="KW-0812">Transmembrane</keyword>
<evidence type="ECO:0000313" key="8">
    <source>
        <dbReference type="EMBL" id="SDE31685.1"/>
    </source>
</evidence>
<reference evidence="7" key="3">
    <citation type="submission" date="2023-10" db="EMBL/GenBank/DDBJ databases">
        <title>Whole Genome based description of the genera Actinobaculum and Actinotignum reveals a complex phylogenetic relationship within the species included in the genus Actinotignum.</title>
        <authorList>
            <person name="Jensen C.S."/>
            <person name="Dargis R."/>
            <person name="Kemp M."/>
            <person name="Christensen J.J."/>
        </authorList>
    </citation>
    <scope>NUCLEOTIDE SEQUENCE</scope>
    <source>
        <strain evidence="7">Actinobaculum_suis_CCUG19206T</strain>
    </source>
</reference>
<reference evidence="8" key="2">
    <citation type="submission" date="2016-10" db="EMBL/GenBank/DDBJ databases">
        <authorList>
            <person name="de Groot N.N."/>
        </authorList>
    </citation>
    <scope>NUCLEOTIDE SEQUENCE [LARGE SCALE GENOMIC DNA]</scope>
    <source>
        <strain evidence="8">DSM 20639</strain>
    </source>
</reference>
<keyword evidence="5 6" id="KW-0472">Membrane</keyword>
<dbReference type="NCBIfam" id="TIGR03718">
    <property type="entry name" value="R_switched_Alx"/>
    <property type="match status" value="1"/>
</dbReference>
<dbReference type="RefSeq" id="WP_083330059.1">
    <property type="nucleotide sequence ID" value="NZ_FNAU01000006.1"/>
</dbReference>
<keyword evidence="9" id="KW-1185">Reference proteome</keyword>
<dbReference type="Proteomes" id="UP000182744">
    <property type="component" value="Unassembled WGS sequence"/>
</dbReference>
<feature type="transmembrane region" description="Helical" evidence="6">
    <location>
        <begin position="23"/>
        <end position="42"/>
    </location>
</feature>
<comment type="similarity">
    <text evidence="2">Belongs to the TerC family.</text>
</comment>
<evidence type="ECO:0000256" key="1">
    <source>
        <dbReference type="ARBA" id="ARBA00004141"/>
    </source>
</evidence>
<dbReference type="PANTHER" id="PTHR30238">
    <property type="entry name" value="MEMBRANE BOUND PREDICTED REDOX MODULATOR"/>
    <property type="match status" value="1"/>
</dbReference>
<dbReference type="InterPro" id="IPR022369">
    <property type="entry name" value="Integral_membrane_TerC_rswitch"/>
</dbReference>
<feature type="transmembrane region" description="Helical" evidence="6">
    <location>
        <begin position="241"/>
        <end position="262"/>
    </location>
</feature>
<evidence type="ECO:0000313" key="7">
    <source>
        <dbReference type="EMBL" id="MDY5153078.1"/>
    </source>
</evidence>
<evidence type="ECO:0000256" key="4">
    <source>
        <dbReference type="ARBA" id="ARBA00022989"/>
    </source>
</evidence>
<dbReference type="PANTHER" id="PTHR30238:SF0">
    <property type="entry name" value="THYLAKOID MEMBRANE PROTEIN TERC, CHLOROPLASTIC"/>
    <property type="match status" value="1"/>
</dbReference>
<feature type="transmembrane region" description="Helical" evidence="6">
    <location>
        <begin position="144"/>
        <end position="160"/>
    </location>
</feature>
<dbReference type="EMBL" id="FNAU01000006">
    <property type="protein sequence ID" value="SDE31685.1"/>
    <property type="molecule type" value="Genomic_DNA"/>
</dbReference>
<dbReference type="InterPro" id="IPR005496">
    <property type="entry name" value="Integral_membrane_TerC"/>
</dbReference>
<dbReference type="AlphaFoldDB" id="A0A1G7BZR7"/>
<feature type="transmembrane region" description="Helical" evidence="6">
    <location>
        <begin position="93"/>
        <end position="111"/>
    </location>
</feature>
<keyword evidence="4 6" id="KW-1133">Transmembrane helix</keyword>
<dbReference type="EMBL" id="JAWNFU010000002">
    <property type="protein sequence ID" value="MDY5153078.1"/>
    <property type="molecule type" value="Genomic_DNA"/>
</dbReference>
<feature type="transmembrane region" description="Helical" evidence="6">
    <location>
        <begin position="54"/>
        <end position="73"/>
    </location>
</feature>
<evidence type="ECO:0000313" key="9">
    <source>
        <dbReference type="Proteomes" id="UP000182744"/>
    </source>
</evidence>
<proteinExistence type="inferred from homology"/>
<evidence type="ECO:0000256" key="3">
    <source>
        <dbReference type="ARBA" id="ARBA00022692"/>
    </source>
</evidence>
<dbReference type="GO" id="GO:0016020">
    <property type="term" value="C:membrane"/>
    <property type="evidence" value="ECO:0007669"/>
    <property type="project" value="UniProtKB-SubCell"/>
</dbReference>
<accession>A0A1G7BZR7</accession>
<evidence type="ECO:0000256" key="6">
    <source>
        <dbReference type="SAM" id="Phobius"/>
    </source>
</evidence>
<reference evidence="9" key="1">
    <citation type="submission" date="2016-10" db="EMBL/GenBank/DDBJ databases">
        <authorList>
            <person name="Varghese N."/>
        </authorList>
    </citation>
    <scope>NUCLEOTIDE SEQUENCE [LARGE SCALE GENOMIC DNA]</scope>
    <source>
        <strain evidence="9">DSM 20639</strain>
    </source>
</reference>
<gene>
    <name evidence="7" type="ORF">R6G71_03310</name>
    <name evidence="8" type="ORF">SAMN05421878_10622</name>
</gene>
<dbReference type="Pfam" id="PF03741">
    <property type="entry name" value="TerC"/>
    <property type="match status" value="1"/>
</dbReference>
<name>A0A1G7BZR7_9ACTO</name>
<feature type="transmembrane region" description="Helical" evidence="6">
    <location>
        <begin position="309"/>
        <end position="326"/>
    </location>
</feature>
<comment type="subcellular location">
    <subcellularLocation>
        <location evidence="1">Membrane</location>
        <topology evidence="1">Multi-pass membrane protein</topology>
    </subcellularLocation>
</comment>
<dbReference type="Proteomes" id="UP001273799">
    <property type="component" value="Unassembled WGS sequence"/>
</dbReference>
<feature type="transmembrane region" description="Helical" evidence="6">
    <location>
        <begin position="212"/>
        <end position="235"/>
    </location>
</feature>